<dbReference type="InterPro" id="IPR002716">
    <property type="entry name" value="PIN_dom"/>
</dbReference>
<evidence type="ECO:0000256" key="5">
    <source>
        <dbReference type="SAM" id="Phobius"/>
    </source>
</evidence>
<dbReference type="InterPro" id="IPR052041">
    <property type="entry name" value="Nucleic_acid_metab_PIN/TRAM"/>
</dbReference>
<dbReference type="GO" id="GO:0016787">
    <property type="term" value="F:hydrolase activity"/>
    <property type="evidence" value="ECO:0007669"/>
    <property type="project" value="UniProtKB-KW"/>
</dbReference>
<feature type="transmembrane region" description="Helical" evidence="5">
    <location>
        <begin position="59"/>
        <end position="81"/>
    </location>
</feature>
<keyword evidence="5" id="KW-0812">Transmembrane</keyword>
<proteinExistence type="predicted"/>
<comment type="caution">
    <text evidence="7">The sequence shown here is derived from an EMBL/GenBank/DDBJ whole genome shotgun (WGS) entry which is preliminary data.</text>
</comment>
<dbReference type="PANTHER" id="PTHR11603">
    <property type="entry name" value="AAA FAMILY ATPASE"/>
    <property type="match status" value="1"/>
</dbReference>
<organism evidence="7">
    <name type="scientific">candidate division TA06 bacterium ADurb.Bin131</name>
    <dbReference type="NCBI Taxonomy" id="1852827"/>
    <lineage>
        <taxon>Bacteria</taxon>
        <taxon>Bacteria division TA06</taxon>
    </lineage>
</organism>
<feature type="transmembrane region" description="Helical" evidence="5">
    <location>
        <begin position="93"/>
        <end position="120"/>
    </location>
</feature>
<name>A0A1V6CA47_UNCT6</name>
<accession>A0A1V6CA47</accession>
<dbReference type="InterPro" id="IPR029060">
    <property type="entry name" value="PIN-like_dom_sf"/>
</dbReference>
<feature type="transmembrane region" description="Helical" evidence="5">
    <location>
        <begin position="27"/>
        <end position="47"/>
    </location>
</feature>
<dbReference type="PANTHER" id="PTHR11603:SF147">
    <property type="entry name" value="MEMBRANE PROTEIN"/>
    <property type="match status" value="1"/>
</dbReference>
<dbReference type="GO" id="GO:0004518">
    <property type="term" value="F:nuclease activity"/>
    <property type="evidence" value="ECO:0007669"/>
    <property type="project" value="UniProtKB-KW"/>
</dbReference>
<keyword evidence="3 7" id="KW-0378">Hydrolase</keyword>
<dbReference type="CDD" id="cd09877">
    <property type="entry name" value="PIN_YacL-like"/>
    <property type="match status" value="1"/>
</dbReference>
<evidence type="ECO:0000259" key="6">
    <source>
        <dbReference type="PROSITE" id="PS50926"/>
    </source>
</evidence>
<dbReference type="PROSITE" id="PS50926">
    <property type="entry name" value="TRAM"/>
    <property type="match status" value="1"/>
</dbReference>
<dbReference type="SUPFAM" id="SSF88723">
    <property type="entry name" value="PIN domain-like"/>
    <property type="match status" value="1"/>
</dbReference>
<keyword evidence="2" id="KW-0540">Nuclease</keyword>
<dbReference type="Proteomes" id="UP000485562">
    <property type="component" value="Unassembled WGS sequence"/>
</dbReference>
<dbReference type="InterPro" id="IPR002792">
    <property type="entry name" value="TRAM_dom"/>
</dbReference>
<gene>
    <name evidence="7" type="ORF">BWX89_00809</name>
</gene>
<comment type="cofactor">
    <cofactor evidence="1">
        <name>Mg(2+)</name>
        <dbReference type="ChEBI" id="CHEBI:18420"/>
    </cofactor>
</comment>
<dbReference type="EC" id="3.1.-.-" evidence="7"/>
<dbReference type="EMBL" id="MWDQ01000066">
    <property type="protein sequence ID" value="OQB73762.1"/>
    <property type="molecule type" value="Genomic_DNA"/>
</dbReference>
<dbReference type="SMART" id="SM00670">
    <property type="entry name" value="PINc"/>
    <property type="match status" value="1"/>
</dbReference>
<dbReference type="Gene3D" id="3.40.50.1010">
    <property type="entry name" value="5'-nuclease"/>
    <property type="match status" value="1"/>
</dbReference>
<keyword evidence="5" id="KW-0472">Membrane</keyword>
<sequence length="323" mass="35687">MGLYFIRATFVLISAFAGSVFWIENKIGGVIIGLVGSLFIVGIELLMQKIPFRKFIMGVVGLIVGLITAILIANFVLLVPFATPRQENGVRFILYFIFSYLGIMIGIRGVGELGFLFPYLHQFKGEAMKAIVIDSSVAIDGRIYELATSGFVEGTVIIPTFIIRELQELADSASEMKRQRGRRGLETLNKMRNDSNLDVKIYDVDYPDIDEVDAKLVKLASSIGARILTNDFNLTKVAEVKNIKVLNLHNLATLMRAKLMAGETLQLKIVREGKEHGQGVGYLEDGTMVVIEDGAKHIGKTVETVIDSTIQTVSGRIIFAKLR</sequence>
<dbReference type="AlphaFoldDB" id="A0A1V6CA47"/>
<evidence type="ECO:0000256" key="3">
    <source>
        <dbReference type="ARBA" id="ARBA00022801"/>
    </source>
</evidence>
<evidence type="ECO:0000256" key="4">
    <source>
        <dbReference type="ARBA" id="ARBA00022842"/>
    </source>
</evidence>
<protein>
    <submittedName>
        <fullName evidence="7">PIN and TRAM-domain containing protein</fullName>
        <ecNumber evidence="7">3.1.-.-</ecNumber>
    </submittedName>
</protein>
<keyword evidence="4" id="KW-0460">Magnesium</keyword>
<dbReference type="Pfam" id="PF01938">
    <property type="entry name" value="TRAM"/>
    <property type="match status" value="1"/>
</dbReference>
<reference evidence="7" key="1">
    <citation type="submission" date="2017-02" db="EMBL/GenBank/DDBJ databases">
        <title>Delving into the versatile metabolic prowess of the omnipresent phylum Bacteroidetes.</title>
        <authorList>
            <person name="Nobu M.K."/>
            <person name="Mei R."/>
            <person name="Narihiro T."/>
            <person name="Kuroda K."/>
            <person name="Liu W.-T."/>
        </authorList>
    </citation>
    <scope>NUCLEOTIDE SEQUENCE</scope>
    <source>
        <strain evidence="7">ADurb.Bin131</strain>
    </source>
</reference>
<feature type="domain" description="TRAM" evidence="6">
    <location>
        <begin position="258"/>
        <end position="319"/>
    </location>
</feature>
<keyword evidence="5" id="KW-1133">Transmembrane helix</keyword>
<evidence type="ECO:0000313" key="7">
    <source>
        <dbReference type="EMBL" id="OQB73762.1"/>
    </source>
</evidence>
<evidence type="ECO:0000256" key="1">
    <source>
        <dbReference type="ARBA" id="ARBA00001946"/>
    </source>
</evidence>
<evidence type="ECO:0000256" key="2">
    <source>
        <dbReference type="ARBA" id="ARBA00022722"/>
    </source>
</evidence>